<gene>
    <name evidence="9" type="ORF">NCTC12872_00352</name>
</gene>
<evidence type="ECO:0000259" key="8">
    <source>
        <dbReference type="Pfam" id="PF03787"/>
    </source>
</evidence>
<feature type="coiled-coil region" evidence="7">
    <location>
        <begin position="382"/>
        <end position="434"/>
    </location>
</feature>
<dbReference type="PANTHER" id="PTHR38007:SF1">
    <property type="entry name" value="CRISPR SYSTEM CMS PROTEIN CSM5"/>
    <property type="match status" value="1"/>
</dbReference>
<dbReference type="Proteomes" id="UP000255417">
    <property type="component" value="Unassembled WGS sequence"/>
</dbReference>
<evidence type="ECO:0000256" key="1">
    <source>
        <dbReference type="ARBA" id="ARBA00003088"/>
    </source>
</evidence>
<comment type="similarity">
    <text evidence="2">Belongs to the CRISPR-associated Csm5 family.</text>
</comment>
<dbReference type="AlphaFoldDB" id="A0A379C7V7"/>
<dbReference type="Pfam" id="PF03787">
    <property type="entry name" value="RAMPs"/>
    <property type="match status" value="1"/>
</dbReference>
<evidence type="ECO:0000256" key="4">
    <source>
        <dbReference type="ARBA" id="ARBA00022884"/>
    </source>
</evidence>
<evidence type="ECO:0000256" key="2">
    <source>
        <dbReference type="ARBA" id="ARBA00006680"/>
    </source>
</evidence>
<dbReference type="RefSeq" id="WP_115314917.1">
    <property type="nucleotide sequence ID" value="NZ_LWIF01000001.1"/>
</dbReference>
<reference evidence="9 10" key="1">
    <citation type="submission" date="2018-06" db="EMBL/GenBank/DDBJ databases">
        <authorList>
            <consortium name="Pathogen Informatics"/>
            <person name="Doyle S."/>
        </authorList>
    </citation>
    <scope>NUCLEOTIDE SEQUENCE [LARGE SCALE GENOMIC DNA]</scope>
    <source>
        <strain evidence="9 10">NCTC12872</strain>
    </source>
</reference>
<keyword evidence="4" id="KW-0694">RNA-binding</keyword>
<proteinExistence type="inferred from homology"/>
<organism evidence="9 10">
    <name type="scientific">Phocoenobacter uteri</name>
    <dbReference type="NCBI Taxonomy" id="146806"/>
    <lineage>
        <taxon>Bacteria</taxon>
        <taxon>Pseudomonadati</taxon>
        <taxon>Pseudomonadota</taxon>
        <taxon>Gammaproteobacteria</taxon>
        <taxon>Pasteurellales</taxon>
        <taxon>Pasteurellaceae</taxon>
        <taxon>Phocoenobacter</taxon>
    </lineage>
</organism>
<keyword evidence="10" id="KW-1185">Reference proteome</keyword>
<accession>A0A379C7V7</accession>
<dbReference type="GO" id="GO:0003723">
    <property type="term" value="F:RNA binding"/>
    <property type="evidence" value="ECO:0007669"/>
    <property type="project" value="UniProtKB-KW"/>
</dbReference>
<dbReference type="GO" id="GO:0051607">
    <property type="term" value="P:defense response to virus"/>
    <property type="evidence" value="ECO:0007669"/>
    <property type="project" value="UniProtKB-KW"/>
</dbReference>
<evidence type="ECO:0000256" key="7">
    <source>
        <dbReference type="SAM" id="Coils"/>
    </source>
</evidence>
<name>A0A379C7V7_9PAST</name>
<evidence type="ECO:0000256" key="6">
    <source>
        <dbReference type="ARBA" id="ARBA00031720"/>
    </source>
</evidence>
<dbReference type="OrthoDB" id="24360at2"/>
<keyword evidence="5" id="KW-0051">Antiviral defense</keyword>
<evidence type="ECO:0000313" key="9">
    <source>
        <dbReference type="EMBL" id="SUB58390.1"/>
    </source>
</evidence>
<keyword evidence="7" id="KW-0175">Coiled coil</keyword>
<evidence type="ECO:0000256" key="5">
    <source>
        <dbReference type="ARBA" id="ARBA00023118"/>
    </source>
</evidence>
<dbReference type="EMBL" id="UGTA01000001">
    <property type="protein sequence ID" value="SUB58390.1"/>
    <property type="molecule type" value="Genomic_DNA"/>
</dbReference>
<evidence type="ECO:0000313" key="10">
    <source>
        <dbReference type="Proteomes" id="UP000255417"/>
    </source>
</evidence>
<protein>
    <recommendedName>
        <fullName evidence="3">CRISPR system Cms protein Csm5</fullName>
    </recommendedName>
    <alternativeName>
        <fullName evidence="6">CRISPR type III A-associated protein Csm5</fullName>
    </alternativeName>
</protein>
<dbReference type="PANTHER" id="PTHR38007">
    <property type="entry name" value="CRISPR SYSTEM CMS PROTEIN CSM5"/>
    <property type="match status" value="1"/>
</dbReference>
<dbReference type="InterPro" id="IPR005537">
    <property type="entry name" value="RAMP_III_fam"/>
</dbReference>
<sequence>MKEFMKTHQVYLTPLTPIHIGCGEDFEPTNYVIDEGVLYHFEPSKLELSDSQIQQLLSYANKSDLLSIQKFFQQNAKSVVGCANYFSSAAVGIEQDWKNKIGRVVNRESDGNNVIAKLSIERTAYLPYQNQPYVTGSGFKGALVTAYLDDCHKKQGNPKVNGRDSKKIFTFYAGDFKTSKFKGVKFGDFLPENNVNTKVYYALNFKKVPNNKGGQGRGIPLRRECILPAQYRAFKSNVTLWQDEKVFPINHYFELLRNYNFSIFVKEMKLLLERGLIDRTWLASVFNLVNNENACLIRLGKNGADSKIYQGDNVASIKIMQGKGKKPIFKDRATTVWLSGERQNQENNLLPFGWALLEVDPQSDNNALKEWCNQNKVSGVNLDEIYQNQKQAQERIKLIEQERQQKLAEEQQALKEEQERLASLSENQRLIEQKLQAWEDPQYEVKNYTDNSQIFVEAQALVKQAISENWEQSDKDFLLAIFDHTDRQSVFNRKVGGLDLSKGAGKLKGKAKEFKQLLNQLKGL</sequence>
<dbReference type="InterPro" id="IPR010173">
    <property type="entry name" value="CRISPR-assoc_Csm5"/>
</dbReference>
<comment type="function">
    <text evidence="1">This subunit might be involved in maturation of a crRNA intermediate to its mature form.</text>
</comment>
<feature type="domain" description="CRISPR type III-associated protein" evidence="8">
    <location>
        <begin position="12"/>
        <end position="260"/>
    </location>
</feature>
<evidence type="ECO:0000256" key="3">
    <source>
        <dbReference type="ARBA" id="ARBA00016113"/>
    </source>
</evidence>